<dbReference type="GO" id="GO:0000902">
    <property type="term" value="P:cell morphogenesis"/>
    <property type="evidence" value="ECO:0007669"/>
    <property type="project" value="UniProtKB-ARBA"/>
</dbReference>
<dbReference type="eggNOG" id="KOG0085">
    <property type="taxonomic scope" value="Eukaryota"/>
</dbReference>
<dbReference type="GO" id="GO:0050793">
    <property type="term" value="P:regulation of developmental process"/>
    <property type="evidence" value="ECO:0007669"/>
    <property type="project" value="UniProtKB-ARBA"/>
</dbReference>
<dbReference type="VEuPathDB" id="VectorBase:MDOA013576"/>
<dbReference type="GO" id="GO:0031683">
    <property type="term" value="F:G-protein beta/gamma-subunit complex binding"/>
    <property type="evidence" value="ECO:0007669"/>
    <property type="project" value="InterPro"/>
</dbReference>
<dbReference type="GO" id="GO:0001664">
    <property type="term" value="F:G protein-coupled receptor binding"/>
    <property type="evidence" value="ECO:0007669"/>
    <property type="project" value="TreeGrafter"/>
</dbReference>
<proteinExistence type="predicted"/>
<dbReference type="PRINTS" id="PR00318">
    <property type="entry name" value="GPROTEINA"/>
</dbReference>
<evidence type="ECO:0000313" key="10">
    <source>
        <dbReference type="RefSeq" id="XP_005176463.1"/>
    </source>
</evidence>
<feature type="binding site" evidence="7">
    <location>
        <position position="46"/>
    </location>
    <ligand>
        <name>Mg(2+)</name>
        <dbReference type="ChEBI" id="CHEBI:18420"/>
    </ligand>
</feature>
<dbReference type="Proteomes" id="UP001652621">
    <property type="component" value="Unplaced"/>
</dbReference>
<dbReference type="OrthoDB" id="5817230at2759"/>
<evidence type="ECO:0000256" key="6">
    <source>
        <dbReference type="PIRSR" id="PIRSR601019-1"/>
    </source>
</evidence>
<dbReference type="GO" id="GO:0005834">
    <property type="term" value="C:heterotrimeric G-protein complex"/>
    <property type="evidence" value="ECO:0007669"/>
    <property type="project" value="TreeGrafter"/>
</dbReference>
<dbReference type="GO" id="GO:0003925">
    <property type="term" value="F:G protein activity"/>
    <property type="evidence" value="ECO:0007669"/>
    <property type="project" value="UniProtKB-ARBA"/>
</dbReference>
<evidence type="ECO:0000313" key="9">
    <source>
        <dbReference type="Proteomes" id="UP001652621"/>
    </source>
</evidence>
<keyword evidence="4 6" id="KW-0342">GTP-binding</keyword>
<feature type="binding site" evidence="6">
    <location>
        <begin position="42"/>
        <end position="47"/>
    </location>
    <ligand>
        <name>GTP</name>
        <dbReference type="ChEBI" id="CHEBI:37565"/>
    </ligand>
</feature>
<dbReference type="GO" id="GO:0005525">
    <property type="term" value="F:GTP binding"/>
    <property type="evidence" value="ECO:0007669"/>
    <property type="project" value="UniProtKB-KW"/>
</dbReference>
<dbReference type="GO" id="GO:0030234">
    <property type="term" value="F:enzyme regulator activity"/>
    <property type="evidence" value="ECO:0007669"/>
    <property type="project" value="UniProtKB-ARBA"/>
</dbReference>
<accession>A0A1I8NBL8</accession>
<dbReference type="EnsemblMetazoa" id="MDOA013576-RA">
    <property type="protein sequence ID" value="MDOA013576-PA"/>
    <property type="gene ID" value="MDOA013576"/>
</dbReference>
<feature type="binding site" evidence="6">
    <location>
        <begin position="267"/>
        <end position="270"/>
    </location>
    <ligand>
        <name>GTP</name>
        <dbReference type="ChEBI" id="CHEBI:37565"/>
    </ligand>
</feature>
<dbReference type="InterPro" id="IPR001019">
    <property type="entry name" value="Gprotein_alpha_su"/>
</dbReference>
<dbReference type="GeneID" id="101891439"/>
<dbReference type="PANTHER" id="PTHR10218:SF329">
    <property type="entry name" value="GUANINE NUCLEOTIDE-BINDING PROTEIN G(Q) SUBUNIT ALPHA"/>
    <property type="match status" value="1"/>
</dbReference>
<dbReference type="GO" id="GO:0046872">
    <property type="term" value="F:metal ion binding"/>
    <property type="evidence" value="ECO:0007669"/>
    <property type="project" value="UniProtKB-KW"/>
</dbReference>
<evidence type="ECO:0000256" key="7">
    <source>
        <dbReference type="PIRSR" id="PIRSR601019-2"/>
    </source>
</evidence>
<feature type="binding site" evidence="6">
    <location>
        <begin position="173"/>
        <end position="179"/>
    </location>
    <ligand>
        <name>GTP</name>
        <dbReference type="ChEBI" id="CHEBI:37565"/>
    </ligand>
</feature>
<dbReference type="KEGG" id="mde:101891439"/>
<dbReference type="RefSeq" id="XP_005176463.1">
    <property type="nucleotide sequence ID" value="XM_005176406.1"/>
</dbReference>
<keyword evidence="5" id="KW-0807">Transducer</keyword>
<reference evidence="8" key="1">
    <citation type="submission" date="2020-05" db="UniProtKB">
        <authorList>
            <consortium name="EnsemblMetazoa"/>
        </authorList>
    </citation>
    <scope>IDENTIFICATION</scope>
    <source>
        <strain evidence="8">Aabys</strain>
    </source>
</reference>
<dbReference type="FunFam" id="1.10.400.10:FF:000002">
    <property type="entry name" value="guanine nucleotide-binding protein G(Q) subunit alpha"/>
    <property type="match status" value="1"/>
</dbReference>
<reference evidence="10" key="2">
    <citation type="submission" date="2025-04" db="UniProtKB">
        <authorList>
            <consortium name="RefSeq"/>
        </authorList>
    </citation>
    <scope>IDENTIFICATION</scope>
    <source>
        <strain evidence="10">Aabys</strain>
    </source>
</reference>
<feature type="binding site" evidence="6">
    <location>
        <position position="322"/>
    </location>
    <ligand>
        <name>GTP</name>
        <dbReference type="ChEBI" id="CHEBI:37565"/>
    </ligand>
</feature>
<keyword evidence="9" id="KW-1185">Reference proteome</keyword>
<evidence type="ECO:0000256" key="2">
    <source>
        <dbReference type="ARBA" id="ARBA00022741"/>
    </source>
</evidence>
<dbReference type="FunFam" id="3.40.50.300:FF:000692">
    <property type="entry name" value="Guanine nucleotide-binding protein subunit alpha"/>
    <property type="match status" value="1"/>
</dbReference>
<dbReference type="InterPro" id="IPR011025">
    <property type="entry name" value="GproteinA_insert"/>
</dbReference>
<dbReference type="AlphaFoldDB" id="A0A1I8NBL8"/>
<feature type="binding site" evidence="7">
    <location>
        <position position="179"/>
    </location>
    <ligand>
        <name>Mg(2+)</name>
        <dbReference type="ChEBI" id="CHEBI:18420"/>
    </ligand>
</feature>
<dbReference type="SUPFAM" id="SSF47895">
    <property type="entry name" value="Transducin (alpha subunit), insertion domain"/>
    <property type="match status" value="1"/>
</dbReference>
<sequence>MFCCYCFLSDADIQNKKINNEIKRSKRDEGTKFKLLLLGTGESGKSTFIRQMQIIYKDGFTDEQRRDYIHSIKQNILNAMQTMVAAMRTLNIEYENKANKRNAEIIASADFDTFSCSLETYLLYIKELWQDGGIQECFRNRNKYQLIDSARYFIENVDRIAEPSYLPTDSDILNVRIKTTGLIDYFFRVEKVQFQITDVGGQRSERKKWMHCFDTVKAIIFLTAISEYDQVLRETDQLNRLTESRNVFHKISNSQWFHDTAIVVFFNKIDLLNEKIMYSDLDAYFPEFTGPKKNYEAAKDFIANMFLKDLPRQKTFKHFTCATDTNNIKVVFDVVRDSILSDNLNKIGLY</sequence>
<evidence type="ECO:0000256" key="5">
    <source>
        <dbReference type="ARBA" id="ARBA00023224"/>
    </source>
</evidence>
<dbReference type="STRING" id="7370.A0A1I8NBL8"/>
<dbReference type="Pfam" id="PF00503">
    <property type="entry name" value="G-alpha"/>
    <property type="match status" value="1"/>
</dbReference>
<evidence type="ECO:0000256" key="1">
    <source>
        <dbReference type="ARBA" id="ARBA00022723"/>
    </source>
</evidence>
<dbReference type="CDD" id="cd00066">
    <property type="entry name" value="G-alpha"/>
    <property type="match status" value="1"/>
</dbReference>
<dbReference type="GO" id="GO:0007188">
    <property type="term" value="P:adenylate cyclase-modulating G protein-coupled receptor signaling pathway"/>
    <property type="evidence" value="ECO:0007669"/>
    <property type="project" value="TreeGrafter"/>
</dbReference>
<dbReference type="SUPFAM" id="SSF52540">
    <property type="entry name" value="P-loop containing nucleoside triphosphate hydrolases"/>
    <property type="match status" value="1"/>
</dbReference>
<feature type="binding site" evidence="6">
    <location>
        <begin position="148"/>
        <end position="149"/>
    </location>
    <ligand>
        <name>GTP</name>
        <dbReference type="ChEBI" id="CHEBI:37565"/>
    </ligand>
</feature>
<protein>
    <submittedName>
        <fullName evidence="10">Guanine nucleotide-binding protein subunit alpha-11</fullName>
    </submittedName>
</protein>
<dbReference type="SMART" id="SM00275">
    <property type="entry name" value="G_alpha"/>
    <property type="match status" value="1"/>
</dbReference>
<evidence type="ECO:0000256" key="3">
    <source>
        <dbReference type="ARBA" id="ARBA00022842"/>
    </source>
</evidence>
<keyword evidence="2 6" id="KW-0547">Nucleotide-binding</keyword>
<name>A0A1I8NBL8_MUSDO</name>
<dbReference type="PROSITE" id="PS51882">
    <property type="entry name" value="G_ALPHA"/>
    <property type="match status" value="1"/>
</dbReference>
<organism evidence="8">
    <name type="scientific">Musca domestica</name>
    <name type="common">House fly</name>
    <dbReference type="NCBI Taxonomy" id="7370"/>
    <lineage>
        <taxon>Eukaryota</taxon>
        <taxon>Metazoa</taxon>
        <taxon>Ecdysozoa</taxon>
        <taxon>Arthropoda</taxon>
        <taxon>Hexapoda</taxon>
        <taxon>Insecta</taxon>
        <taxon>Pterygota</taxon>
        <taxon>Neoptera</taxon>
        <taxon>Endopterygota</taxon>
        <taxon>Diptera</taxon>
        <taxon>Brachycera</taxon>
        <taxon>Muscomorpha</taxon>
        <taxon>Muscoidea</taxon>
        <taxon>Muscidae</taxon>
        <taxon>Musca</taxon>
    </lineage>
</organism>
<dbReference type="VEuPathDB" id="VectorBase:MDOMA2_016701"/>
<evidence type="ECO:0000313" key="8">
    <source>
        <dbReference type="EnsemblMetazoa" id="MDOA013576-PA"/>
    </source>
</evidence>
<dbReference type="Gene3D" id="1.10.400.10">
    <property type="entry name" value="GI Alpha 1, domain 2-like"/>
    <property type="match status" value="1"/>
</dbReference>
<gene>
    <name evidence="8" type="primary">101891439</name>
    <name evidence="10" type="synonym">LOC101891439</name>
</gene>
<keyword evidence="3 7" id="KW-0460">Magnesium</keyword>
<dbReference type="InterPro" id="IPR027417">
    <property type="entry name" value="P-loop_NTPase"/>
</dbReference>
<dbReference type="PANTHER" id="PTHR10218">
    <property type="entry name" value="GTP-BINDING PROTEIN ALPHA SUBUNIT"/>
    <property type="match status" value="1"/>
</dbReference>
<dbReference type="Gene3D" id="3.40.50.300">
    <property type="entry name" value="P-loop containing nucleotide triphosphate hydrolases"/>
    <property type="match status" value="1"/>
</dbReference>
<dbReference type="GO" id="GO:0005737">
    <property type="term" value="C:cytoplasm"/>
    <property type="evidence" value="ECO:0007669"/>
    <property type="project" value="TreeGrafter"/>
</dbReference>
<feature type="binding site" evidence="6">
    <location>
        <begin position="198"/>
        <end position="202"/>
    </location>
    <ligand>
        <name>GTP</name>
        <dbReference type="ChEBI" id="CHEBI:37565"/>
    </ligand>
</feature>
<evidence type="ECO:0000256" key="4">
    <source>
        <dbReference type="ARBA" id="ARBA00023134"/>
    </source>
</evidence>
<keyword evidence="1 7" id="KW-0479">Metal-binding</keyword>